<feature type="transmembrane region" description="Helical" evidence="6">
    <location>
        <begin position="120"/>
        <end position="142"/>
    </location>
</feature>
<evidence type="ECO:0000259" key="7">
    <source>
        <dbReference type="Pfam" id="PF20684"/>
    </source>
</evidence>
<evidence type="ECO:0000313" key="9">
    <source>
        <dbReference type="Proteomes" id="UP000242791"/>
    </source>
</evidence>
<evidence type="ECO:0000256" key="6">
    <source>
        <dbReference type="SAM" id="Phobius"/>
    </source>
</evidence>
<dbReference type="PANTHER" id="PTHR33048">
    <property type="entry name" value="PTH11-LIKE INTEGRAL MEMBRANE PROTEIN (AFU_ORTHOLOGUE AFUA_5G11245)"/>
    <property type="match status" value="1"/>
</dbReference>
<name>A0A1J9Q596_9EURO</name>
<comment type="similarity">
    <text evidence="5">Belongs to the SAT4 family.</text>
</comment>
<dbReference type="AlphaFoldDB" id="A0A1J9Q596"/>
<keyword evidence="4 6" id="KW-0472">Membrane</keyword>
<dbReference type="GO" id="GO:0016020">
    <property type="term" value="C:membrane"/>
    <property type="evidence" value="ECO:0007669"/>
    <property type="project" value="UniProtKB-SubCell"/>
</dbReference>
<dbReference type="Pfam" id="PF20684">
    <property type="entry name" value="Fung_rhodopsin"/>
    <property type="match status" value="1"/>
</dbReference>
<dbReference type="OrthoDB" id="3897607at2759"/>
<comment type="caution">
    <text evidence="8">The sequence shown here is derived from an EMBL/GenBank/DDBJ whole genome shotgun (WGS) entry which is preliminary data.</text>
</comment>
<feature type="transmembrane region" description="Helical" evidence="6">
    <location>
        <begin position="6"/>
        <end position="29"/>
    </location>
</feature>
<dbReference type="InterPro" id="IPR049326">
    <property type="entry name" value="Rhodopsin_dom_fungi"/>
</dbReference>
<dbReference type="PANTHER" id="PTHR33048:SF96">
    <property type="entry name" value="INTEGRAL MEMBRANE PROTEIN"/>
    <property type="match status" value="1"/>
</dbReference>
<feature type="transmembrane region" description="Helical" evidence="6">
    <location>
        <begin position="154"/>
        <end position="179"/>
    </location>
</feature>
<comment type="subcellular location">
    <subcellularLocation>
        <location evidence="1">Membrane</location>
        <topology evidence="1">Multi-pass membrane protein</topology>
    </subcellularLocation>
</comment>
<evidence type="ECO:0000256" key="5">
    <source>
        <dbReference type="ARBA" id="ARBA00038359"/>
    </source>
</evidence>
<evidence type="ECO:0000256" key="4">
    <source>
        <dbReference type="ARBA" id="ARBA00023136"/>
    </source>
</evidence>
<proteinExistence type="inferred from homology"/>
<accession>A0A1J9Q596</accession>
<feature type="domain" description="Rhodopsin" evidence="7">
    <location>
        <begin position="78"/>
        <end position="184"/>
    </location>
</feature>
<protein>
    <recommendedName>
        <fullName evidence="7">Rhodopsin domain-containing protein</fullName>
    </recommendedName>
</protein>
<dbReference type="EMBL" id="LGTZ01002744">
    <property type="protein sequence ID" value="OJD11431.1"/>
    <property type="molecule type" value="Genomic_DNA"/>
</dbReference>
<keyword evidence="3 6" id="KW-1133">Transmembrane helix</keyword>
<evidence type="ECO:0000256" key="1">
    <source>
        <dbReference type="ARBA" id="ARBA00004141"/>
    </source>
</evidence>
<feature type="transmembrane region" description="Helical" evidence="6">
    <location>
        <begin position="41"/>
        <end position="65"/>
    </location>
</feature>
<dbReference type="InterPro" id="IPR052337">
    <property type="entry name" value="SAT4-like"/>
</dbReference>
<dbReference type="STRING" id="1658174.A0A1J9Q596"/>
<sequence length="245" mass="27401">MEEKNCSIFAVAISFLVVPWVTIALHCYARLKLTRWGMDDILVVVVVFIFAGLAGCLMQSAYLGLGRHSKDVKHRRTRRCIQVVAGSYAHGSIVCAGDLTLATVPALMIRKLQLNRRIKLSACALLGFGSVASIATIARLTYVHHGYSQVYFLYVNTEIMICSMVEIGVSIIAISTVTLKPLLMKYKIFFSSSRGSNNNHNYNHHNHVEAHDRSRIYGSGSGDFTYTIGSGPPWRNRRHLDPRYH</sequence>
<gene>
    <name evidence="8" type="ORF">ACJ73_09537</name>
</gene>
<keyword evidence="2 6" id="KW-0812">Transmembrane</keyword>
<keyword evidence="9" id="KW-1185">Reference proteome</keyword>
<evidence type="ECO:0000313" key="8">
    <source>
        <dbReference type="EMBL" id="OJD11431.1"/>
    </source>
</evidence>
<dbReference type="Proteomes" id="UP000242791">
    <property type="component" value="Unassembled WGS sequence"/>
</dbReference>
<organism evidence="8 9">
    <name type="scientific">Blastomyces percursus</name>
    <dbReference type="NCBI Taxonomy" id="1658174"/>
    <lineage>
        <taxon>Eukaryota</taxon>
        <taxon>Fungi</taxon>
        <taxon>Dikarya</taxon>
        <taxon>Ascomycota</taxon>
        <taxon>Pezizomycotina</taxon>
        <taxon>Eurotiomycetes</taxon>
        <taxon>Eurotiomycetidae</taxon>
        <taxon>Onygenales</taxon>
        <taxon>Ajellomycetaceae</taxon>
        <taxon>Blastomyces</taxon>
    </lineage>
</organism>
<evidence type="ECO:0000256" key="3">
    <source>
        <dbReference type="ARBA" id="ARBA00022989"/>
    </source>
</evidence>
<dbReference type="VEuPathDB" id="FungiDB:ACJ73_09537"/>
<reference evidence="8 9" key="1">
    <citation type="submission" date="2015-08" db="EMBL/GenBank/DDBJ databases">
        <title>Emmonsia species relationships and genome sequence.</title>
        <authorList>
            <person name="Cuomo C.A."/>
            <person name="Schwartz I.S."/>
            <person name="Kenyon C."/>
            <person name="De Hoog G.S."/>
            <person name="Govender N.P."/>
            <person name="Botha A."/>
            <person name="Moreno L."/>
            <person name="De Vries M."/>
            <person name="Munoz J.F."/>
            <person name="Stielow J.B."/>
        </authorList>
    </citation>
    <scope>NUCLEOTIDE SEQUENCE [LARGE SCALE GENOMIC DNA]</scope>
    <source>
        <strain evidence="8 9">EI222</strain>
    </source>
</reference>
<evidence type="ECO:0000256" key="2">
    <source>
        <dbReference type="ARBA" id="ARBA00022692"/>
    </source>
</evidence>